<keyword evidence="1" id="KW-0436">Ligase</keyword>
<comment type="caution">
    <text evidence="6">The sequence shown here is derived from an EMBL/GenBank/DDBJ whole genome shotgun (WGS) entry which is preliminary data.</text>
</comment>
<dbReference type="InterPro" id="IPR011761">
    <property type="entry name" value="ATP-grasp"/>
</dbReference>
<dbReference type="AlphaFoldDB" id="A0A7X9X7Y3"/>
<keyword evidence="2 4" id="KW-0547">Nucleotide-binding</keyword>
<dbReference type="PANTHER" id="PTHR43585:SF2">
    <property type="entry name" value="ATP-GRASP ENZYME FSQD"/>
    <property type="match status" value="1"/>
</dbReference>
<dbReference type="GO" id="GO:0046872">
    <property type="term" value="F:metal ion binding"/>
    <property type="evidence" value="ECO:0007669"/>
    <property type="project" value="InterPro"/>
</dbReference>
<evidence type="ECO:0000256" key="4">
    <source>
        <dbReference type="PROSITE-ProRule" id="PRU00409"/>
    </source>
</evidence>
<evidence type="ECO:0000313" key="6">
    <source>
        <dbReference type="EMBL" id="NML33060.1"/>
    </source>
</evidence>
<reference evidence="6 7" key="1">
    <citation type="submission" date="2020-04" db="EMBL/GenBank/DDBJ databases">
        <title>Paraburkholderia sp. G-4-1-8 isolated from soil.</title>
        <authorList>
            <person name="Dahal R.H."/>
        </authorList>
    </citation>
    <scope>NUCLEOTIDE SEQUENCE [LARGE SCALE GENOMIC DNA]</scope>
    <source>
        <strain evidence="6 7">G-4-1-8</strain>
    </source>
</reference>
<gene>
    <name evidence="6" type="ORF">HHL14_19755</name>
</gene>
<dbReference type="GO" id="GO:0016874">
    <property type="term" value="F:ligase activity"/>
    <property type="evidence" value="ECO:0007669"/>
    <property type="project" value="UniProtKB-KW"/>
</dbReference>
<evidence type="ECO:0000313" key="7">
    <source>
        <dbReference type="Proteomes" id="UP000583127"/>
    </source>
</evidence>
<accession>A0A7X9X7Y3</accession>
<evidence type="ECO:0000256" key="1">
    <source>
        <dbReference type="ARBA" id="ARBA00022598"/>
    </source>
</evidence>
<dbReference type="PROSITE" id="PS50975">
    <property type="entry name" value="ATP_GRASP"/>
    <property type="match status" value="1"/>
</dbReference>
<dbReference type="Proteomes" id="UP000583127">
    <property type="component" value="Unassembled WGS sequence"/>
</dbReference>
<dbReference type="SUPFAM" id="SSF56059">
    <property type="entry name" value="Glutathione synthetase ATP-binding domain-like"/>
    <property type="match status" value="1"/>
</dbReference>
<dbReference type="Pfam" id="PF13535">
    <property type="entry name" value="ATP-grasp_4"/>
    <property type="match status" value="1"/>
</dbReference>
<sequence>MANDGVLLLSHCGFSFLEDLVAALNARGLRSFVLSSSPLSEHREQRIDVLSRLVDRLIVTGSTELTADDVDSALNTLRENGLNVVSCISVWEGYRELMARANSRLGVPDLTVAQVNVLRDKLRLRNRLADAGLSQARAVEVTRENFESLKSDGRRYFVKPVCGIASYGAFSLRADSAWSTLERIASEAQDDEIYRSAFGSGLTFMAEDYVAGREYSLELIVVSGRIHCMAIHEKCVVTETGGTVLEDCCTSPPVSIDAYSCATGIEWIARVFGELGLRWGCFHVEARHDGVRWDLIEINPRVGGCLISPSVKALNGLSSVLELWLDLLIVSATTDLAALNEFERGIADLAYRTDGSPATGYATFFRAYFARPGKIEFVGLRNIEPAPIVSQVFLKAGDEITQSSREVFLGQLMWCFRRDRRENDIPNLMRLSAEAIEVRYADATHPGALNSNEAVEGAV</sequence>
<dbReference type="EMBL" id="JABBFZ010000012">
    <property type="protein sequence ID" value="NML33060.1"/>
    <property type="molecule type" value="Genomic_DNA"/>
</dbReference>
<dbReference type="Gene3D" id="3.30.470.20">
    <property type="entry name" value="ATP-grasp fold, B domain"/>
    <property type="match status" value="1"/>
</dbReference>
<organism evidence="6 7">
    <name type="scientific">Paraburkholderia antibiotica</name>
    <dbReference type="NCBI Taxonomy" id="2728839"/>
    <lineage>
        <taxon>Bacteria</taxon>
        <taxon>Pseudomonadati</taxon>
        <taxon>Pseudomonadota</taxon>
        <taxon>Betaproteobacteria</taxon>
        <taxon>Burkholderiales</taxon>
        <taxon>Burkholderiaceae</taxon>
        <taxon>Paraburkholderia</taxon>
    </lineage>
</organism>
<dbReference type="GO" id="GO:0005524">
    <property type="term" value="F:ATP binding"/>
    <property type="evidence" value="ECO:0007669"/>
    <property type="project" value="UniProtKB-UniRule"/>
</dbReference>
<name>A0A7X9X7Y3_9BURK</name>
<evidence type="ECO:0000256" key="2">
    <source>
        <dbReference type="ARBA" id="ARBA00022741"/>
    </source>
</evidence>
<feature type="domain" description="ATP-grasp" evidence="5">
    <location>
        <begin position="125"/>
        <end position="329"/>
    </location>
</feature>
<proteinExistence type="predicted"/>
<dbReference type="InterPro" id="IPR052032">
    <property type="entry name" value="ATP-dep_AA_Ligase"/>
</dbReference>
<evidence type="ECO:0000259" key="5">
    <source>
        <dbReference type="PROSITE" id="PS50975"/>
    </source>
</evidence>
<protein>
    <submittedName>
        <fullName evidence="6">ATP-grasp domain-containing protein</fullName>
    </submittedName>
</protein>
<keyword evidence="7" id="KW-1185">Reference proteome</keyword>
<dbReference type="PANTHER" id="PTHR43585">
    <property type="entry name" value="FUMIPYRROLE BIOSYNTHESIS PROTEIN C"/>
    <property type="match status" value="1"/>
</dbReference>
<evidence type="ECO:0000256" key="3">
    <source>
        <dbReference type="ARBA" id="ARBA00022840"/>
    </source>
</evidence>
<keyword evidence="3 4" id="KW-0067">ATP-binding</keyword>